<dbReference type="EMBL" id="JAUYVT010000020">
    <property type="protein sequence ID" value="MDP2566410.1"/>
    <property type="molecule type" value="Genomic_DNA"/>
</dbReference>
<protein>
    <submittedName>
        <fullName evidence="1">Uncharacterized protein</fullName>
    </submittedName>
</protein>
<accession>A0ABT9FHY6</accession>
<gene>
    <name evidence="1" type="ORF">Q8W34_17320</name>
</gene>
<proteinExistence type="predicted"/>
<evidence type="ECO:0000313" key="1">
    <source>
        <dbReference type="EMBL" id="MDP2566410.1"/>
    </source>
</evidence>
<dbReference type="RefSeq" id="WP_305473028.1">
    <property type="nucleotide sequence ID" value="NZ_JAUYVT010000020.1"/>
</dbReference>
<comment type="caution">
    <text evidence="1">The sequence shown here is derived from an EMBL/GenBank/DDBJ whole genome shotgun (WGS) entry which is preliminary data.</text>
</comment>
<evidence type="ECO:0000313" key="2">
    <source>
        <dbReference type="Proteomes" id="UP001177212"/>
    </source>
</evidence>
<sequence>MNNVIRIPSITASIFDQEKVVSLTASYLQSKMDVLESVRDLYCEIDEAIEEGENIQNILSKRKDDFDEPEKLELFDDNNLIDFIQNKELDNLTDIIDTLRGEWPILDVVDVSEAIFYDNIEQKSELSWGEVFPLYCEPKEETIKHFIDLCSCVAFMEVEGNYFIYLTTSGQDFSRELAYAYLCVDDCIPSNILTDQENFSPAGEYIATKLTEFFNS</sequence>
<keyword evidence="2" id="KW-1185">Reference proteome</keyword>
<dbReference type="Proteomes" id="UP001177212">
    <property type="component" value="Unassembled WGS sequence"/>
</dbReference>
<name>A0ABT9FHY6_9GAMM</name>
<reference evidence="1" key="1">
    <citation type="submission" date="2023-07" db="EMBL/GenBank/DDBJ databases">
        <title>Genome content predicts the carbon catabolic preferences of heterotrophic bacteria.</title>
        <authorList>
            <person name="Gralka M."/>
        </authorList>
    </citation>
    <scope>NUCLEOTIDE SEQUENCE</scope>
    <source>
        <strain evidence="1">4G09</strain>
    </source>
</reference>
<organism evidence="1 2">
    <name type="scientific">Pseudoalteromonas marina</name>
    <dbReference type="NCBI Taxonomy" id="267375"/>
    <lineage>
        <taxon>Bacteria</taxon>
        <taxon>Pseudomonadati</taxon>
        <taxon>Pseudomonadota</taxon>
        <taxon>Gammaproteobacteria</taxon>
        <taxon>Alteromonadales</taxon>
        <taxon>Pseudoalteromonadaceae</taxon>
        <taxon>Pseudoalteromonas</taxon>
    </lineage>
</organism>